<comment type="catalytic activity">
    <reaction evidence="9">
        <text>(R)-pantoate + NADP(+) = 2-dehydropantoate + NADPH + H(+)</text>
        <dbReference type="Rhea" id="RHEA:16233"/>
        <dbReference type="ChEBI" id="CHEBI:11561"/>
        <dbReference type="ChEBI" id="CHEBI:15378"/>
        <dbReference type="ChEBI" id="CHEBI:15980"/>
        <dbReference type="ChEBI" id="CHEBI:57783"/>
        <dbReference type="ChEBI" id="CHEBI:58349"/>
        <dbReference type="EC" id="1.1.1.169"/>
    </reaction>
</comment>
<dbReference type="InterPro" id="IPR013752">
    <property type="entry name" value="KPA_reductase"/>
</dbReference>
<accession>A0ABS7ADS9</accession>
<keyword evidence="5" id="KW-0566">Pantothenate biosynthesis</keyword>
<evidence type="ECO:0000256" key="6">
    <source>
        <dbReference type="ARBA" id="ARBA00022857"/>
    </source>
</evidence>
<keyword evidence="6" id="KW-0521">NADP</keyword>
<dbReference type="PANTHER" id="PTHR21708:SF26">
    <property type="entry name" value="2-DEHYDROPANTOATE 2-REDUCTASE"/>
    <property type="match status" value="1"/>
</dbReference>
<dbReference type="Gene3D" id="3.40.50.720">
    <property type="entry name" value="NAD(P)-binding Rossmann-like Domain"/>
    <property type="match status" value="1"/>
</dbReference>
<evidence type="ECO:0000256" key="10">
    <source>
        <dbReference type="SAM" id="MobiDB-lite"/>
    </source>
</evidence>
<dbReference type="InterPro" id="IPR013332">
    <property type="entry name" value="KPR_N"/>
</dbReference>
<evidence type="ECO:0000259" key="12">
    <source>
        <dbReference type="Pfam" id="PF08546"/>
    </source>
</evidence>
<sequence length="465" mass="49150">MHSRRAVGLMRTSLDRPDPTQRGGIGLGISNTAVSSLGVSTKAGQPHLQSSSNDIGNDSKKLRKVHRVNTVPRPISVARLWRANLHDAGMRSRTGLNRVPRRARTSRHAPKAGMMRGERHDDHGSSSMTNITPSDCAPLLVVGAGAVGGYIAAHLAARGEAVALLEPWTPNRAAIAASGFAVSEPSGEFVAHPRVIATPEEVPAIAPRLTILCTKLADAPAMVAAIERHWRGTWLVTLNALADLAMADELGHDRVIGCIVTGFFANLTQPGAMRRHRARRDGGAPLFRIGETAGPATPRIAALVDLFSGIDGAEAVSDMAAARWTKLTFNCMTSPLSALHGRPIRDLFLEPSLRAELLSIALEVVTVATAGGIALDRICGVAGDAWLGVAEGDVAKRAEVEAGLIRYGEHLNPTAISGMAQDLGRGRRTEVSLINGEVVKQARRRGIAAPANAAVVEKLEALRPA</sequence>
<proteinExistence type="inferred from homology"/>
<feature type="domain" description="Ketopantoate reductase C-terminal" evidence="12">
    <location>
        <begin position="318"/>
        <end position="461"/>
    </location>
</feature>
<dbReference type="RefSeq" id="WP_219765040.1">
    <property type="nucleotide sequence ID" value="NZ_JAHYBZ010000008.1"/>
</dbReference>
<dbReference type="InterPro" id="IPR013328">
    <property type="entry name" value="6PGD_dom2"/>
</dbReference>
<evidence type="ECO:0000256" key="8">
    <source>
        <dbReference type="ARBA" id="ARBA00032024"/>
    </source>
</evidence>
<comment type="pathway">
    <text evidence="1">Cofactor biosynthesis; (R)-pantothenate biosynthesis; (R)-pantoate from 3-methyl-2-oxobutanoate: step 2/2.</text>
</comment>
<dbReference type="GO" id="GO:0008677">
    <property type="term" value="F:2-dehydropantoate 2-reductase activity"/>
    <property type="evidence" value="ECO:0007669"/>
    <property type="project" value="UniProtKB-EC"/>
</dbReference>
<evidence type="ECO:0000256" key="7">
    <source>
        <dbReference type="ARBA" id="ARBA00023002"/>
    </source>
</evidence>
<dbReference type="Pfam" id="PF02558">
    <property type="entry name" value="ApbA"/>
    <property type="match status" value="1"/>
</dbReference>
<dbReference type="PANTHER" id="PTHR21708">
    <property type="entry name" value="PROBABLE 2-DEHYDROPANTOATE 2-REDUCTASE"/>
    <property type="match status" value="1"/>
</dbReference>
<dbReference type="EMBL" id="JAHYBZ010000008">
    <property type="protein sequence ID" value="MBW6400464.1"/>
    <property type="molecule type" value="Genomic_DNA"/>
</dbReference>
<feature type="compositionally biased region" description="Basic residues" evidence="10">
    <location>
        <begin position="99"/>
        <end position="110"/>
    </location>
</feature>
<evidence type="ECO:0000256" key="4">
    <source>
        <dbReference type="ARBA" id="ARBA00019465"/>
    </source>
</evidence>
<evidence type="ECO:0000313" key="13">
    <source>
        <dbReference type="EMBL" id="MBW6400464.1"/>
    </source>
</evidence>
<name>A0ABS7ADS9_9PROT</name>
<dbReference type="SUPFAM" id="SSF48179">
    <property type="entry name" value="6-phosphogluconate dehydrogenase C-terminal domain-like"/>
    <property type="match status" value="1"/>
</dbReference>
<dbReference type="InterPro" id="IPR008927">
    <property type="entry name" value="6-PGluconate_DH-like_C_sf"/>
</dbReference>
<comment type="similarity">
    <text evidence="2">Belongs to the ketopantoate reductase family.</text>
</comment>
<dbReference type="InterPro" id="IPR051402">
    <property type="entry name" value="KPR-Related"/>
</dbReference>
<dbReference type="InterPro" id="IPR003710">
    <property type="entry name" value="ApbA"/>
</dbReference>
<evidence type="ECO:0000313" key="14">
    <source>
        <dbReference type="Proteomes" id="UP001196565"/>
    </source>
</evidence>
<dbReference type="Pfam" id="PF08546">
    <property type="entry name" value="ApbA_C"/>
    <property type="match status" value="1"/>
</dbReference>
<evidence type="ECO:0000259" key="11">
    <source>
        <dbReference type="Pfam" id="PF02558"/>
    </source>
</evidence>
<feature type="region of interest" description="Disordered" evidence="10">
    <location>
        <begin position="1"/>
        <end position="22"/>
    </location>
</feature>
<reference evidence="13 14" key="1">
    <citation type="submission" date="2021-07" db="EMBL/GenBank/DDBJ databases">
        <authorList>
            <person name="So Y."/>
        </authorList>
    </citation>
    <scope>NUCLEOTIDE SEQUENCE [LARGE SCALE GENOMIC DNA]</scope>
    <source>
        <strain evidence="13 14">HJA6</strain>
    </source>
</reference>
<protein>
    <recommendedName>
        <fullName evidence="4">2-dehydropantoate 2-reductase</fullName>
        <ecNumber evidence="3">1.1.1.169</ecNumber>
    </recommendedName>
    <alternativeName>
        <fullName evidence="8">Ketopantoate reductase</fullName>
    </alternativeName>
</protein>
<evidence type="ECO:0000256" key="2">
    <source>
        <dbReference type="ARBA" id="ARBA00007870"/>
    </source>
</evidence>
<evidence type="ECO:0000256" key="9">
    <source>
        <dbReference type="ARBA" id="ARBA00048793"/>
    </source>
</evidence>
<dbReference type="NCBIfam" id="TIGR00745">
    <property type="entry name" value="apbA_panE"/>
    <property type="match status" value="1"/>
</dbReference>
<comment type="caution">
    <text evidence="13">The sequence shown here is derived from an EMBL/GenBank/DDBJ whole genome shotgun (WGS) entry which is preliminary data.</text>
</comment>
<organism evidence="13 14">
    <name type="scientific">Roseomonas alba</name>
    <dbReference type="NCBI Taxonomy" id="2846776"/>
    <lineage>
        <taxon>Bacteria</taxon>
        <taxon>Pseudomonadati</taxon>
        <taxon>Pseudomonadota</taxon>
        <taxon>Alphaproteobacteria</taxon>
        <taxon>Acetobacterales</taxon>
        <taxon>Roseomonadaceae</taxon>
        <taxon>Roseomonas</taxon>
    </lineage>
</organism>
<dbReference type="InterPro" id="IPR036291">
    <property type="entry name" value="NAD(P)-bd_dom_sf"/>
</dbReference>
<gene>
    <name evidence="13" type="ORF">KPL78_21570</name>
</gene>
<feature type="region of interest" description="Disordered" evidence="10">
    <location>
        <begin position="99"/>
        <end position="128"/>
    </location>
</feature>
<dbReference type="EC" id="1.1.1.169" evidence="3"/>
<evidence type="ECO:0000256" key="1">
    <source>
        <dbReference type="ARBA" id="ARBA00004994"/>
    </source>
</evidence>
<feature type="domain" description="Ketopantoate reductase N-terminal" evidence="11">
    <location>
        <begin position="140"/>
        <end position="275"/>
    </location>
</feature>
<keyword evidence="14" id="KW-1185">Reference proteome</keyword>
<dbReference type="SUPFAM" id="SSF51735">
    <property type="entry name" value="NAD(P)-binding Rossmann-fold domains"/>
    <property type="match status" value="1"/>
</dbReference>
<dbReference type="Proteomes" id="UP001196565">
    <property type="component" value="Unassembled WGS sequence"/>
</dbReference>
<evidence type="ECO:0000256" key="5">
    <source>
        <dbReference type="ARBA" id="ARBA00022655"/>
    </source>
</evidence>
<evidence type="ECO:0000256" key="3">
    <source>
        <dbReference type="ARBA" id="ARBA00013014"/>
    </source>
</evidence>
<dbReference type="Gene3D" id="1.10.1040.10">
    <property type="entry name" value="N-(1-d-carboxylethyl)-l-norvaline Dehydrogenase, domain 2"/>
    <property type="match status" value="1"/>
</dbReference>
<keyword evidence="7 13" id="KW-0560">Oxidoreductase</keyword>